<keyword evidence="4" id="KW-0175">Coiled coil</keyword>
<feature type="repeat" description="TPR" evidence="3">
    <location>
        <begin position="277"/>
        <end position="310"/>
    </location>
</feature>
<sequence>MFNEKELDEFLRDIEYVSSEVEGIIKGDIDVEQIKKSEEQQKALEAQKIARELEEKQKAEEEKKRGRKGKGIKFDTYKSYCPNCQREFEREREMCYVCGRKCISSEKRKQDLLSKVEELKKERAEKAEKKVRWENWQKTQAMLYKRTATNYKKWDYFDDYEEEAEPEFIPPDNDPNFKALELDMKERAEKRKQELAIATELREQGNAFFKEGKYNNAILKYEEAQNVKKDWMILYTNSAIARIKIEDYEGAIKDCSRVLDYYEVFEDGYEKSKDVCFKALIRRGEALRHQKKYTEAIKDLTQALDLKDDEEIERILNMCREEANIAGQELEEIKVEEIQSAEVIIEQLNSEEKILGFRQSGGYIVLFKRILESKDIEALKVLEFLMGDENKYAQLEPLIANVYDKKRTGAIVMLESIDRYINDEIFHSLAKILCLAVENKVIREEIVKHSATTKGKKFCRYAVEIFIKRPSKSFSPIITNLSLSTYKSSFERKPNPGNIKAIIRHQWNSFYPAFQRLLDNPESLREATGMLCNLAADQKIKSLCMGQHRLMTVCNEIINNGTNSLQIENALGFLINCATLPAPLEKLEEFYQEFISGVIRLINLQTGIQSITYRSFLLLFRLLFAKPELSDTVCQNSTVMELIFRALENPDTIDISVKIITIGSSQYNFCRAIPIQKILEITQKSIAEFLSGKKIDDRMGNLGLCVGKIADKIPSTSTQFMPLIEGFVSVIKEKLGPARKNVAIGLSKLANNEETKEELRKFHGFEILNSVIGHLDNK</sequence>
<dbReference type="GO" id="GO:0005737">
    <property type="term" value="C:cytoplasm"/>
    <property type="evidence" value="ECO:0007669"/>
    <property type="project" value="TreeGrafter"/>
</dbReference>
<proteinExistence type="predicted"/>
<dbReference type="SMART" id="SM00028">
    <property type="entry name" value="TPR"/>
    <property type="match status" value="3"/>
</dbReference>
<dbReference type="InterPro" id="IPR011990">
    <property type="entry name" value="TPR-like_helical_dom_sf"/>
</dbReference>
<evidence type="ECO:0000256" key="2">
    <source>
        <dbReference type="ARBA" id="ARBA00022803"/>
    </source>
</evidence>
<dbReference type="Proteomes" id="UP001162131">
    <property type="component" value="Unassembled WGS sequence"/>
</dbReference>
<dbReference type="InterPro" id="IPR043195">
    <property type="entry name" value="TTC12"/>
</dbReference>
<evidence type="ECO:0000313" key="6">
    <source>
        <dbReference type="Proteomes" id="UP001162131"/>
    </source>
</evidence>
<keyword evidence="2 3" id="KW-0802">TPR repeat</keyword>
<dbReference type="GO" id="GO:0005813">
    <property type="term" value="C:centrosome"/>
    <property type="evidence" value="ECO:0007669"/>
    <property type="project" value="TreeGrafter"/>
</dbReference>
<feature type="coiled-coil region" evidence="4">
    <location>
        <begin position="36"/>
        <end position="64"/>
    </location>
</feature>
<dbReference type="SUPFAM" id="SSF48371">
    <property type="entry name" value="ARM repeat"/>
    <property type="match status" value="1"/>
</dbReference>
<comment type="caution">
    <text evidence="5">The sequence shown here is derived from an EMBL/GenBank/DDBJ whole genome shotgun (WGS) entry which is preliminary data.</text>
</comment>
<dbReference type="PANTHER" id="PTHR46540:SF1">
    <property type="entry name" value="TETRATRICOPEPTIDE REPEAT PROTEIN 12"/>
    <property type="match status" value="1"/>
</dbReference>
<organism evidence="5 6">
    <name type="scientific">Blepharisma stoltei</name>
    <dbReference type="NCBI Taxonomy" id="1481888"/>
    <lineage>
        <taxon>Eukaryota</taxon>
        <taxon>Sar</taxon>
        <taxon>Alveolata</taxon>
        <taxon>Ciliophora</taxon>
        <taxon>Postciliodesmatophora</taxon>
        <taxon>Heterotrichea</taxon>
        <taxon>Heterotrichida</taxon>
        <taxon>Blepharismidae</taxon>
        <taxon>Blepharisma</taxon>
    </lineage>
</organism>
<dbReference type="SUPFAM" id="SSF48452">
    <property type="entry name" value="TPR-like"/>
    <property type="match status" value="1"/>
</dbReference>
<dbReference type="Gene3D" id="1.25.40.10">
    <property type="entry name" value="Tetratricopeptide repeat domain"/>
    <property type="match status" value="1"/>
</dbReference>
<keyword evidence="6" id="KW-1185">Reference proteome</keyword>
<dbReference type="AlphaFoldDB" id="A0AAU9JFQ3"/>
<dbReference type="InterPro" id="IPR019734">
    <property type="entry name" value="TPR_rpt"/>
</dbReference>
<feature type="coiled-coil region" evidence="4">
    <location>
        <begin position="102"/>
        <end position="129"/>
    </location>
</feature>
<dbReference type="GO" id="GO:0007288">
    <property type="term" value="P:sperm axoneme assembly"/>
    <property type="evidence" value="ECO:0007669"/>
    <property type="project" value="TreeGrafter"/>
</dbReference>
<dbReference type="GO" id="GO:0070286">
    <property type="term" value="P:axonemal dynein complex assembly"/>
    <property type="evidence" value="ECO:0007669"/>
    <property type="project" value="TreeGrafter"/>
</dbReference>
<evidence type="ECO:0000256" key="3">
    <source>
        <dbReference type="PROSITE-ProRule" id="PRU00339"/>
    </source>
</evidence>
<protein>
    <submittedName>
        <fullName evidence="5">Uncharacterized protein</fullName>
    </submittedName>
</protein>
<evidence type="ECO:0000313" key="5">
    <source>
        <dbReference type="EMBL" id="CAG9322920.1"/>
    </source>
</evidence>
<dbReference type="EMBL" id="CAJZBQ010000033">
    <property type="protein sequence ID" value="CAG9322920.1"/>
    <property type="molecule type" value="Genomic_DNA"/>
</dbReference>
<dbReference type="InterPro" id="IPR013105">
    <property type="entry name" value="TPR_2"/>
</dbReference>
<accession>A0AAU9JFQ3</accession>
<dbReference type="PANTHER" id="PTHR46540">
    <property type="entry name" value="TETRATRICOPEPTIDE REPEAT PROTEIN 12"/>
    <property type="match status" value="1"/>
</dbReference>
<dbReference type="Pfam" id="PF07719">
    <property type="entry name" value="TPR_2"/>
    <property type="match status" value="1"/>
</dbReference>
<reference evidence="5" key="1">
    <citation type="submission" date="2021-09" db="EMBL/GenBank/DDBJ databases">
        <authorList>
            <consortium name="AG Swart"/>
            <person name="Singh M."/>
            <person name="Singh A."/>
            <person name="Seah K."/>
            <person name="Emmerich C."/>
        </authorList>
    </citation>
    <scope>NUCLEOTIDE SEQUENCE</scope>
    <source>
        <strain evidence="5">ATCC30299</strain>
    </source>
</reference>
<gene>
    <name evidence="5" type="ORF">BSTOLATCC_MIC32826</name>
</gene>
<dbReference type="InterPro" id="IPR016024">
    <property type="entry name" value="ARM-type_fold"/>
</dbReference>
<keyword evidence="1" id="KW-0677">Repeat</keyword>
<evidence type="ECO:0000256" key="4">
    <source>
        <dbReference type="SAM" id="Coils"/>
    </source>
</evidence>
<name>A0AAU9JFQ3_9CILI</name>
<evidence type="ECO:0000256" key="1">
    <source>
        <dbReference type="ARBA" id="ARBA00022737"/>
    </source>
</evidence>
<dbReference type="PROSITE" id="PS50005">
    <property type="entry name" value="TPR"/>
    <property type="match status" value="1"/>
</dbReference>